<dbReference type="PROSITE" id="PS00617">
    <property type="entry name" value="RECF_1"/>
    <property type="match status" value="1"/>
</dbReference>
<dbReference type="HAMAP" id="MF_00365">
    <property type="entry name" value="RecF"/>
    <property type="match status" value="1"/>
</dbReference>
<evidence type="ECO:0000256" key="11">
    <source>
        <dbReference type="ARBA" id="ARBA00023236"/>
    </source>
</evidence>
<evidence type="ECO:0000256" key="8">
    <source>
        <dbReference type="ARBA" id="ARBA00022840"/>
    </source>
</evidence>
<proteinExistence type="inferred from homology"/>
<dbReference type="InterPro" id="IPR042174">
    <property type="entry name" value="RecF_2"/>
</dbReference>
<evidence type="ECO:0000313" key="16">
    <source>
        <dbReference type="Proteomes" id="UP000185746"/>
    </source>
</evidence>
<evidence type="ECO:0000256" key="5">
    <source>
        <dbReference type="ARBA" id="ARBA00022705"/>
    </source>
</evidence>
<evidence type="ECO:0000256" key="9">
    <source>
        <dbReference type="ARBA" id="ARBA00023125"/>
    </source>
</evidence>
<dbReference type="GO" id="GO:0005737">
    <property type="term" value="C:cytoplasm"/>
    <property type="evidence" value="ECO:0007669"/>
    <property type="project" value="UniProtKB-SubCell"/>
</dbReference>
<evidence type="ECO:0000259" key="14">
    <source>
        <dbReference type="Pfam" id="PF02463"/>
    </source>
</evidence>
<evidence type="ECO:0000256" key="10">
    <source>
        <dbReference type="ARBA" id="ARBA00023204"/>
    </source>
</evidence>
<evidence type="ECO:0000313" key="15">
    <source>
        <dbReference type="EMBL" id="AOV06351.1"/>
    </source>
</evidence>
<evidence type="ECO:0000256" key="7">
    <source>
        <dbReference type="ARBA" id="ARBA00022763"/>
    </source>
</evidence>
<dbReference type="CDD" id="cd03242">
    <property type="entry name" value="ABC_RecF"/>
    <property type="match status" value="1"/>
</dbReference>
<keyword evidence="4 12" id="KW-0963">Cytoplasm</keyword>
<dbReference type="PANTHER" id="PTHR32182:SF0">
    <property type="entry name" value="DNA REPLICATION AND REPAIR PROTEIN RECF"/>
    <property type="match status" value="1"/>
</dbReference>
<keyword evidence="9 12" id="KW-0238">DNA-binding</keyword>
<evidence type="ECO:0000256" key="2">
    <source>
        <dbReference type="ARBA" id="ARBA00008016"/>
    </source>
</evidence>
<dbReference type="GO" id="GO:0000731">
    <property type="term" value="P:DNA synthesis involved in DNA repair"/>
    <property type="evidence" value="ECO:0007669"/>
    <property type="project" value="TreeGrafter"/>
</dbReference>
<dbReference type="Pfam" id="PF02463">
    <property type="entry name" value="SMC_N"/>
    <property type="match status" value="1"/>
</dbReference>
<comment type="subcellular location">
    <subcellularLocation>
        <location evidence="1 12 13">Cytoplasm</location>
    </subcellularLocation>
</comment>
<dbReference type="GO" id="GO:0003697">
    <property type="term" value="F:single-stranded DNA binding"/>
    <property type="evidence" value="ECO:0007669"/>
    <property type="project" value="UniProtKB-UniRule"/>
</dbReference>
<comment type="function">
    <text evidence="12 13">The RecF protein is involved in DNA metabolism; it is required for DNA replication and normal SOS inducibility. RecF binds preferentially to single-stranded, linear DNA. It also seems to bind ATP.</text>
</comment>
<name>A0A1D8JCC2_9BACL</name>
<keyword evidence="7 12" id="KW-0227">DNA damage</keyword>
<dbReference type="InterPro" id="IPR018078">
    <property type="entry name" value="DNA-binding_RecF_CS"/>
</dbReference>
<keyword evidence="10 12" id="KW-0234">DNA repair</keyword>
<evidence type="ECO:0000256" key="1">
    <source>
        <dbReference type="ARBA" id="ARBA00004496"/>
    </source>
</evidence>
<evidence type="ECO:0000256" key="4">
    <source>
        <dbReference type="ARBA" id="ARBA00022490"/>
    </source>
</evidence>
<evidence type="ECO:0000256" key="12">
    <source>
        <dbReference type="HAMAP-Rule" id="MF_00365"/>
    </source>
</evidence>
<dbReference type="InterPro" id="IPR001238">
    <property type="entry name" value="DNA-binding_RecF"/>
</dbReference>
<dbReference type="NCBIfam" id="TIGR00611">
    <property type="entry name" value="recf"/>
    <property type="match status" value="1"/>
</dbReference>
<organism evidence="15 16">
    <name type="scientific">Sporosarcina ureilytica</name>
    <dbReference type="NCBI Taxonomy" id="298596"/>
    <lineage>
        <taxon>Bacteria</taxon>
        <taxon>Bacillati</taxon>
        <taxon>Bacillota</taxon>
        <taxon>Bacilli</taxon>
        <taxon>Bacillales</taxon>
        <taxon>Caryophanaceae</taxon>
        <taxon>Sporosarcina</taxon>
    </lineage>
</organism>
<dbReference type="PANTHER" id="PTHR32182">
    <property type="entry name" value="DNA REPLICATION AND REPAIR PROTEIN RECF"/>
    <property type="match status" value="1"/>
</dbReference>
<dbReference type="AlphaFoldDB" id="A0A1D8JCC2"/>
<dbReference type="FunFam" id="1.20.1050.90:FF:000002">
    <property type="entry name" value="DNA replication and repair protein RecF"/>
    <property type="match status" value="1"/>
</dbReference>
<dbReference type="PROSITE" id="PS00618">
    <property type="entry name" value="RECF_2"/>
    <property type="match status" value="1"/>
</dbReference>
<dbReference type="Gene3D" id="1.20.1050.90">
    <property type="entry name" value="RecF/RecN/SMC, N-terminal domain"/>
    <property type="match status" value="1"/>
</dbReference>
<dbReference type="InterPro" id="IPR027417">
    <property type="entry name" value="P-loop_NTPase"/>
</dbReference>
<dbReference type="SUPFAM" id="SSF52540">
    <property type="entry name" value="P-loop containing nucleoside triphosphate hydrolases"/>
    <property type="match status" value="1"/>
</dbReference>
<dbReference type="KEGG" id="surl:BI350_01140"/>
<dbReference type="RefSeq" id="WP_075526450.1">
    <property type="nucleotide sequence ID" value="NZ_CP017560.1"/>
</dbReference>
<keyword evidence="16" id="KW-1185">Reference proteome</keyword>
<dbReference type="GO" id="GO:0009432">
    <property type="term" value="P:SOS response"/>
    <property type="evidence" value="ECO:0007669"/>
    <property type="project" value="UniProtKB-UniRule"/>
</dbReference>
<dbReference type="Proteomes" id="UP000185746">
    <property type="component" value="Chromosome"/>
</dbReference>
<evidence type="ECO:0000256" key="13">
    <source>
        <dbReference type="RuleBase" id="RU000578"/>
    </source>
</evidence>
<dbReference type="Gene3D" id="3.40.50.300">
    <property type="entry name" value="P-loop containing nucleotide triphosphate hydrolases"/>
    <property type="match status" value="1"/>
</dbReference>
<keyword evidence="11 12" id="KW-0742">SOS response</keyword>
<dbReference type="GO" id="GO:0005524">
    <property type="term" value="F:ATP binding"/>
    <property type="evidence" value="ECO:0007669"/>
    <property type="project" value="UniProtKB-UniRule"/>
</dbReference>
<reference evidence="15 16" key="1">
    <citation type="submission" date="2016-09" db="EMBL/GenBank/DDBJ databases">
        <title>Complete genome sequence of the Lysinibacillus sphaericus LMG 22257, a specie of Bacillus with ureolytic activity that can effectively biodeposit calcium carbonate.</title>
        <authorList>
            <person name="Yan W."/>
        </authorList>
    </citation>
    <scope>NUCLEOTIDE SEQUENCE [LARGE SCALE GENOMIC DNA]</scope>
    <source>
        <strain evidence="15 16">LMG 22257</strain>
    </source>
</reference>
<comment type="similarity">
    <text evidence="2 12 13">Belongs to the RecF family.</text>
</comment>
<protein>
    <recommendedName>
        <fullName evidence="3 12">DNA replication and repair protein RecF</fullName>
    </recommendedName>
</protein>
<feature type="domain" description="RecF/RecN/SMC N-terminal" evidence="14">
    <location>
        <begin position="2"/>
        <end position="346"/>
    </location>
</feature>
<dbReference type="InterPro" id="IPR003395">
    <property type="entry name" value="RecF/RecN/SMC_N"/>
</dbReference>
<dbReference type="GO" id="GO:0006260">
    <property type="term" value="P:DNA replication"/>
    <property type="evidence" value="ECO:0007669"/>
    <property type="project" value="UniProtKB-UniRule"/>
</dbReference>
<accession>A0A1D8JCC2</accession>
<gene>
    <name evidence="12" type="primary">recF</name>
    <name evidence="15" type="ORF">BI350_01140</name>
</gene>
<evidence type="ECO:0000256" key="3">
    <source>
        <dbReference type="ARBA" id="ARBA00020170"/>
    </source>
</evidence>
<dbReference type="EMBL" id="CP017560">
    <property type="protein sequence ID" value="AOV06351.1"/>
    <property type="molecule type" value="Genomic_DNA"/>
</dbReference>
<dbReference type="GO" id="GO:0006302">
    <property type="term" value="P:double-strand break repair"/>
    <property type="evidence" value="ECO:0007669"/>
    <property type="project" value="TreeGrafter"/>
</dbReference>
<feature type="binding site" evidence="12">
    <location>
        <begin position="30"/>
        <end position="37"/>
    </location>
    <ligand>
        <name>ATP</name>
        <dbReference type="ChEBI" id="CHEBI:30616"/>
    </ligand>
</feature>
<sequence>MYIERLALTNYRNYEKLDLSFSPEINVLIGENAQGKTNIMEAIYVLSMAKSHRTSNDRELIRWEQEYGKIEGNIKRKYGNLPLELVISKKGKKARVNHLEQNRLSHYIGQLNVVMFAPEDLNLVKGSPSVRRRFLDMEIGQISPVYLHDLLTFQKVLKQRNAILRDNRGNSNFNNVMFDIYTEQYIQVAIQIIRKRFYFMELLQKWAEPIHKGISRGMESLKVSYGTLKDLNSGQTTEEMENIFEKRLTEMRSREVDRGLTLLGPHRDDLHFHVNGYDIQTFGSQGQQRTTALSLKLAEIELVKQEVGESPILLLDDVLSELDDFRQSHLLNTIQGEVQTFVTTTNIAGIDHETIRQAEIFEVTAGTVKRKSAE</sequence>
<keyword evidence="6 12" id="KW-0547">Nucleotide-binding</keyword>
<keyword evidence="8 12" id="KW-0067">ATP-binding</keyword>
<evidence type="ECO:0000256" key="6">
    <source>
        <dbReference type="ARBA" id="ARBA00022741"/>
    </source>
</evidence>
<keyword evidence="5 12" id="KW-0235">DNA replication</keyword>